<dbReference type="CDD" id="cd02440">
    <property type="entry name" value="AdoMet_MTases"/>
    <property type="match status" value="1"/>
</dbReference>
<evidence type="ECO:0000256" key="9">
    <source>
        <dbReference type="ARBA" id="ARBA00030757"/>
    </source>
</evidence>
<keyword evidence="6 12" id="KW-0489">Methyltransferase</keyword>
<evidence type="ECO:0000313" key="12">
    <source>
        <dbReference type="EMBL" id="QKV55431.1"/>
    </source>
</evidence>
<evidence type="ECO:0000256" key="3">
    <source>
        <dbReference type="ARBA" id="ARBA00011890"/>
    </source>
</evidence>
<reference evidence="12 13" key="1">
    <citation type="submission" date="2020-06" db="EMBL/GenBank/DDBJ databases">
        <title>Acidovorax antarctica sp. nov., isolated from Corinth ice sheet soil, Antarctic Fields Peninsula.</title>
        <authorList>
            <person name="Xu Q."/>
            <person name="Peng F."/>
        </authorList>
    </citation>
    <scope>NUCLEOTIDE SEQUENCE [LARGE SCALE GENOMIC DNA]</scope>
    <source>
        <strain evidence="12 13">16-35-5</strain>
        <plasmid evidence="12 13">unnamed1</plasmid>
    </source>
</reference>
<evidence type="ECO:0000256" key="5">
    <source>
        <dbReference type="ARBA" id="ARBA00022490"/>
    </source>
</evidence>
<geneLocation type="plasmid" evidence="12 13">
    <name>unnamed1</name>
</geneLocation>
<proteinExistence type="inferred from homology"/>
<name>A0A6N1X7S5_9BURK</name>
<keyword evidence="8" id="KW-0949">S-adenosyl-L-methionine</keyword>
<dbReference type="Gene3D" id="3.40.50.150">
    <property type="entry name" value="Vaccinia Virus protein VP39"/>
    <property type="match status" value="1"/>
</dbReference>
<dbReference type="RefSeq" id="WP_175506220.1">
    <property type="nucleotide sequence ID" value="NZ_CP054841.1"/>
</dbReference>
<evidence type="ECO:0000256" key="8">
    <source>
        <dbReference type="ARBA" id="ARBA00022691"/>
    </source>
</evidence>
<evidence type="ECO:0000256" key="7">
    <source>
        <dbReference type="ARBA" id="ARBA00022679"/>
    </source>
</evidence>
<keyword evidence="7 12" id="KW-0808">Transferase</keyword>
<dbReference type="AlphaFoldDB" id="A0A6N1X7S5"/>
<comment type="subcellular location">
    <subcellularLocation>
        <location evidence="1">Cytoplasm</location>
    </subcellularLocation>
</comment>
<evidence type="ECO:0000313" key="13">
    <source>
        <dbReference type="Proteomes" id="UP000509579"/>
    </source>
</evidence>
<keyword evidence="13" id="KW-1185">Reference proteome</keyword>
<accession>A0A6N1X7S5</accession>
<evidence type="ECO:0000256" key="2">
    <source>
        <dbReference type="ARBA" id="ARBA00005369"/>
    </source>
</evidence>
<keyword evidence="12" id="KW-0614">Plasmid</keyword>
<dbReference type="EC" id="2.1.1.77" evidence="3"/>
<comment type="similarity">
    <text evidence="2">Belongs to the methyltransferase superfamily. L-isoaspartyl/D-aspartyl protein methyltransferase family.</text>
</comment>
<dbReference type="InterPro" id="IPR000682">
    <property type="entry name" value="PCMT"/>
</dbReference>
<dbReference type="KEGG" id="aant:HUK68_21155"/>
<evidence type="ECO:0000256" key="11">
    <source>
        <dbReference type="ARBA" id="ARBA00031350"/>
    </source>
</evidence>
<dbReference type="SUPFAM" id="SSF53335">
    <property type="entry name" value="S-adenosyl-L-methionine-dependent methyltransferases"/>
    <property type="match status" value="1"/>
</dbReference>
<gene>
    <name evidence="12" type="ORF">HUK68_21155</name>
</gene>
<dbReference type="Pfam" id="PF01135">
    <property type="entry name" value="PCMT"/>
    <property type="match status" value="1"/>
</dbReference>
<dbReference type="GO" id="GO:0004719">
    <property type="term" value="F:protein-L-isoaspartate (D-aspartate) O-methyltransferase activity"/>
    <property type="evidence" value="ECO:0007669"/>
    <property type="project" value="UniProtKB-EC"/>
</dbReference>
<dbReference type="GO" id="GO:0005737">
    <property type="term" value="C:cytoplasm"/>
    <property type="evidence" value="ECO:0007669"/>
    <property type="project" value="UniProtKB-SubCell"/>
</dbReference>
<dbReference type="EMBL" id="CP054841">
    <property type="protein sequence ID" value="QKV55431.1"/>
    <property type="molecule type" value="Genomic_DNA"/>
</dbReference>
<evidence type="ECO:0000256" key="4">
    <source>
        <dbReference type="ARBA" id="ARBA00013346"/>
    </source>
</evidence>
<sequence>MLPFSQLDAVRAVFARQILALANASENKRLEQAFASIARERFLGADQWQILTPWNGYTALQENDPALIYQDVVIGLDPERGVNNGSPVLHARWMNAMQPKAGEIVAHIGAGAGYYTSILAQLVGPTGKVLAVECDEKLAARLEINLAAAANIEVIRADGASQPECPVDAVYVNYGVARPAGRWLENLRPAGRLVLPLGVPQMHATLRVRVVRHGIGLMVTRKNTGFAAMSLGEASFLFAHGLPRPDADIDALRKSLATGQDRRIRSLIWRKNASGSAWFEGQDWALSFDEPA</sequence>
<evidence type="ECO:0000256" key="1">
    <source>
        <dbReference type="ARBA" id="ARBA00004496"/>
    </source>
</evidence>
<organism evidence="12 13">
    <name type="scientific">Comamonas antarctica</name>
    <dbReference type="NCBI Taxonomy" id="2743470"/>
    <lineage>
        <taxon>Bacteria</taxon>
        <taxon>Pseudomonadati</taxon>
        <taxon>Pseudomonadota</taxon>
        <taxon>Betaproteobacteria</taxon>
        <taxon>Burkholderiales</taxon>
        <taxon>Comamonadaceae</taxon>
        <taxon>Comamonas</taxon>
    </lineage>
</organism>
<dbReference type="PANTHER" id="PTHR11579:SF0">
    <property type="entry name" value="PROTEIN-L-ISOASPARTATE(D-ASPARTATE) O-METHYLTRANSFERASE"/>
    <property type="match status" value="1"/>
</dbReference>
<dbReference type="Proteomes" id="UP000509579">
    <property type="component" value="Plasmid unnamed1"/>
</dbReference>
<dbReference type="GO" id="GO:0032259">
    <property type="term" value="P:methylation"/>
    <property type="evidence" value="ECO:0007669"/>
    <property type="project" value="UniProtKB-KW"/>
</dbReference>
<protein>
    <recommendedName>
        <fullName evidence="4">Protein-L-isoaspartate O-methyltransferase</fullName>
        <ecNumber evidence="3">2.1.1.77</ecNumber>
    </recommendedName>
    <alternativeName>
        <fullName evidence="11">L-isoaspartyl protein carboxyl methyltransferase</fullName>
    </alternativeName>
    <alternativeName>
        <fullName evidence="9">Protein L-isoaspartyl methyltransferase</fullName>
    </alternativeName>
    <alternativeName>
        <fullName evidence="10">Protein-beta-aspartate methyltransferase</fullName>
    </alternativeName>
</protein>
<keyword evidence="5" id="KW-0963">Cytoplasm</keyword>
<dbReference type="PANTHER" id="PTHR11579">
    <property type="entry name" value="PROTEIN-L-ISOASPARTATE O-METHYLTRANSFERASE"/>
    <property type="match status" value="1"/>
</dbReference>
<evidence type="ECO:0000256" key="10">
    <source>
        <dbReference type="ARBA" id="ARBA00031323"/>
    </source>
</evidence>
<evidence type="ECO:0000256" key="6">
    <source>
        <dbReference type="ARBA" id="ARBA00022603"/>
    </source>
</evidence>
<dbReference type="InterPro" id="IPR029063">
    <property type="entry name" value="SAM-dependent_MTases_sf"/>
</dbReference>